<keyword evidence="3" id="KW-1185">Reference proteome</keyword>
<reference evidence="2 3" key="1">
    <citation type="journal article" date="2023" name="Life. Sci Alliance">
        <title>Evolutionary insights into 3D genome organization and epigenetic landscape of Vigna mungo.</title>
        <authorList>
            <person name="Junaid A."/>
            <person name="Singh B."/>
            <person name="Bhatia S."/>
        </authorList>
    </citation>
    <scope>NUCLEOTIDE SEQUENCE [LARGE SCALE GENOMIC DNA]</scope>
    <source>
        <strain evidence="2">Urdbean</strain>
    </source>
</reference>
<dbReference type="Proteomes" id="UP001374535">
    <property type="component" value="Chromosome 11"/>
</dbReference>
<dbReference type="Pfam" id="PF14223">
    <property type="entry name" value="Retrotran_gag_2"/>
    <property type="match status" value="1"/>
</dbReference>
<proteinExistence type="predicted"/>
<name>A0AAQ3MH07_VIGMU</name>
<feature type="compositionally biased region" description="Acidic residues" evidence="1">
    <location>
        <begin position="114"/>
        <end position="139"/>
    </location>
</feature>
<dbReference type="AlphaFoldDB" id="A0AAQ3MH07"/>
<gene>
    <name evidence="2" type="ORF">V8G54_035633</name>
</gene>
<organism evidence="2 3">
    <name type="scientific">Vigna mungo</name>
    <name type="common">Black gram</name>
    <name type="synonym">Phaseolus mungo</name>
    <dbReference type="NCBI Taxonomy" id="3915"/>
    <lineage>
        <taxon>Eukaryota</taxon>
        <taxon>Viridiplantae</taxon>
        <taxon>Streptophyta</taxon>
        <taxon>Embryophyta</taxon>
        <taxon>Tracheophyta</taxon>
        <taxon>Spermatophyta</taxon>
        <taxon>Magnoliopsida</taxon>
        <taxon>eudicotyledons</taxon>
        <taxon>Gunneridae</taxon>
        <taxon>Pentapetalae</taxon>
        <taxon>rosids</taxon>
        <taxon>fabids</taxon>
        <taxon>Fabales</taxon>
        <taxon>Fabaceae</taxon>
        <taxon>Papilionoideae</taxon>
        <taxon>50 kb inversion clade</taxon>
        <taxon>NPAAA clade</taxon>
        <taxon>indigoferoid/millettioid clade</taxon>
        <taxon>Phaseoleae</taxon>
        <taxon>Vigna</taxon>
    </lineage>
</organism>
<evidence type="ECO:0000256" key="1">
    <source>
        <dbReference type="SAM" id="MobiDB-lite"/>
    </source>
</evidence>
<sequence>MTACMLSSLPDWATSIFDNMLKVTRIKYASLPYVVFISKVLHHFNVECIDESCESYGKSNLIDKTTLHHMELQHGPNGWLFKDEYMADEEEAPSGSSSASFWPRSEFEKHMIEDSDDGSEENERNDENEEESVPYESDDDIVIRSVHSPRIKKSLVWKIQRILEAIVVSVLIFQSVDCGFPVAGGQEENMERRLSPFWKIKMRIFLESIDKCVGDAAINGPFEPTKEMWDVLEVTHEGTDEMKRARKSSLIQEYEIFRIKPGENIYDVQKRFTHIVNHHIALGKLHQRTTPSDSSSPHYFIPFHRTPSRPRVSIII</sequence>
<evidence type="ECO:0000313" key="3">
    <source>
        <dbReference type="Proteomes" id="UP001374535"/>
    </source>
</evidence>
<evidence type="ECO:0000313" key="2">
    <source>
        <dbReference type="EMBL" id="WVY90119.1"/>
    </source>
</evidence>
<protein>
    <submittedName>
        <fullName evidence="2">Uncharacterized protein</fullName>
    </submittedName>
</protein>
<accession>A0AAQ3MH07</accession>
<feature type="region of interest" description="Disordered" evidence="1">
    <location>
        <begin position="112"/>
        <end position="139"/>
    </location>
</feature>
<dbReference type="EMBL" id="CP144690">
    <property type="protein sequence ID" value="WVY90119.1"/>
    <property type="molecule type" value="Genomic_DNA"/>
</dbReference>